<dbReference type="Proteomes" id="UP001589920">
    <property type="component" value="Unassembled WGS sequence"/>
</dbReference>
<proteinExistence type="predicted"/>
<dbReference type="RefSeq" id="WP_394320309.1">
    <property type="nucleotide sequence ID" value="NZ_JBHMQU010000047.1"/>
</dbReference>
<accession>A0ABV6T5P1</accession>
<evidence type="ECO:0000313" key="2">
    <source>
        <dbReference type="Proteomes" id="UP001589920"/>
    </source>
</evidence>
<sequence>MAARPATFTKLELTSYAQAMREAQIETWALTAVKPDGTTITLTAGAPAPRDNEIDKMLGLK</sequence>
<evidence type="ECO:0000313" key="1">
    <source>
        <dbReference type="EMBL" id="MFC0812555.1"/>
    </source>
</evidence>
<organism evidence="1 2">
    <name type="scientific">Paracoccus panacisoli</name>
    <dbReference type="NCBI Taxonomy" id="1510163"/>
    <lineage>
        <taxon>Bacteria</taxon>
        <taxon>Pseudomonadati</taxon>
        <taxon>Pseudomonadota</taxon>
        <taxon>Alphaproteobacteria</taxon>
        <taxon>Rhodobacterales</taxon>
        <taxon>Paracoccaceae</taxon>
        <taxon>Paracoccus</taxon>
    </lineage>
</organism>
<protein>
    <submittedName>
        <fullName evidence="1">Uncharacterized protein</fullName>
    </submittedName>
</protein>
<comment type="caution">
    <text evidence="1">The sequence shown here is derived from an EMBL/GenBank/DDBJ whole genome shotgun (WGS) entry which is preliminary data.</text>
</comment>
<name>A0ABV6T5P1_9RHOB</name>
<keyword evidence="2" id="KW-1185">Reference proteome</keyword>
<reference evidence="1 2" key="1">
    <citation type="submission" date="2024-09" db="EMBL/GenBank/DDBJ databases">
        <authorList>
            <person name="Sun Q."/>
            <person name="Mori K."/>
        </authorList>
    </citation>
    <scope>NUCLEOTIDE SEQUENCE [LARGE SCALE GENOMIC DNA]</scope>
    <source>
        <strain evidence="1 2">KCTC 42086</strain>
    </source>
</reference>
<gene>
    <name evidence="1" type="ORF">ACFHYO_10590</name>
</gene>
<dbReference type="EMBL" id="JBHMQU010000047">
    <property type="protein sequence ID" value="MFC0812555.1"/>
    <property type="molecule type" value="Genomic_DNA"/>
</dbReference>